<evidence type="ECO:0000313" key="2">
    <source>
        <dbReference type="Proteomes" id="UP001497700"/>
    </source>
</evidence>
<gene>
    <name evidence="1" type="ORF">F4820DRAFT_412949</name>
</gene>
<proteinExistence type="predicted"/>
<dbReference type="Proteomes" id="UP001497700">
    <property type="component" value="Unassembled WGS sequence"/>
</dbReference>
<keyword evidence="2" id="KW-1185">Reference proteome</keyword>
<comment type="caution">
    <text evidence="1">The sequence shown here is derived from an EMBL/GenBank/DDBJ whole genome shotgun (WGS) entry which is preliminary data.</text>
</comment>
<sequence length="255" mass="29035">MLFGALGQVVLCVLLPTKLATLPAVLLALHTITSSAVQYVRVSHDGPYIKGVIYGETTAQLPERGETGVFASMEPATRPLVVFHFGVRFHHPLGFLSPGGREITDHFFRTMEQVQAKPEHYGLLGVTRWQSGDRDSQNTMMFVFFFKDIEGLRRFTHGKTHSDAAAWVNRTNYKHMGFFHETYCVPRGAYETLYRNMPPTMLGEARVGFDRAEGDGKLGKQYIGTLLSANRAWLKTQFDRMWKMNKEWEEVNKKE</sequence>
<protein>
    <submittedName>
        <fullName evidence="1">Uncharacterized protein</fullName>
    </submittedName>
</protein>
<dbReference type="EMBL" id="MU393445">
    <property type="protein sequence ID" value="KAI4867651.1"/>
    <property type="molecule type" value="Genomic_DNA"/>
</dbReference>
<evidence type="ECO:0000313" key="1">
    <source>
        <dbReference type="EMBL" id="KAI4867651.1"/>
    </source>
</evidence>
<name>A0ACB9Z748_9PEZI</name>
<accession>A0ACB9Z748</accession>
<organism evidence="1 2">
    <name type="scientific">Hypoxylon rubiginosum</name>
    <dbReference type="NCBI Taxonomy" id="110542"/>
    <lineage>
        <taxon>Eukaryota</taxon>
        <taxon>Fungi</taxon>
        <taxon>Dikarya</taxon>
        <taxon>Ascomycota</taxon>
        <taxon>Pezizomycotina</taxon>
        <taxon>Sordariomycetes</taxon>
        <taxon>Xylariomycetidae</taxon>
        <taxon>Xylariales</taxon>
        <taxon>Hypoxylaceae</taxon>
        <taxon>Hypoxylon</taxon>
    </lineage>
</organism>
<reference evidence="1 2" key="1">
    <citation type="journal article" date="2022" name="New Phytol.">
        <title>Ecological generalism drives hyperdiversity of secondary metabolite gene clusters in xylarialean endophytes.</title>
        <authorList>
            <person name="Franco M.E.E."/>
            <person name="Wisecaver J.H."/>
            <person name="Arnold A.E."/>
            <person name="Ju Y.M."/>
            <person name="Slot J.C."/>
            <person name="Ahrendt S."/>
            <person name="Moore L.P."/>
            <person name="Eastman K.E."/>
            <person name="Scott K."/>
            <person name="Konkel Z."/>
            <person name="Mondo S.J."/>
            <person name="Kuo A."/>
            <person name="Hayes R.D."/>
            <person name="Haridas S."/>
            <person name="Andreopoulos B."/>
            <person name="Riley R."/>
            <person name="LaButti K."/>
            <person name="Pangilinan J."/>
            <person name="Lipzen A."/>
            <person name="Amirebrahimi M."/>
            <person name="Yan J."/>
            <person name="Adam C."/>
            <person name="Keymanesh K."/>
            <person name="Ng V."/>
            <person name="Louie K."/>
            <person name="Northen T."/>
            <person name="Drula E."/>
            <person name="Henrissat B."/>
            <person name="Hsieh H.M."/>
            <person name="Youens-Clark K."/>
            <person name="Lutzoni F."/>
            <person name="Miadlikowska J."/>
            <person name="Eastwood D.C."/>
            <person name="Hamelin R.C."/>
            <person name="Grigoriev I.V."/>
            <person name="U'Ren J.M."/>
        </authorList>
    </citation>
    <scope>NUCLEOTIDE SEQUENCE [LARGE SCALE GENOMIC DNA]</scope>
    <source>
        <strain evidence="1 2">CBS 119005</strain>
    </source>
</reference>